<evidence type="ECO:0000256" key="9">
    <source>
        <dbReference type="ARBA" id="ARBA00022842"/>
    </source>
</evidence>
<evidence type="ECO:0000256" key="12">
    <source>
        <dbReference type="ARBA" id="ARBA00048138"/>
    </source>
</evidence>
<evidence type="ECO:0000256" key="3">
    <source>
        <dbReference type="ARBA" id="ARBA00009184"/>
    </source>
</evidence>
<evidence type="ECO:0000256" key="2">
    <source>
        <dbReference type="ARBA" id="ARBA00005135"/>
    </source>
</evidence>
<evidence type="ECO:0000256" key="4">
    <source>
        <dbReference type="ARBA" id="ARBA00012640"/>
    </source>
</evidence>
<dbReference type="GO" id="GO:0036424">
    <property type="term" value="F:L-phosphoserine phosphatase activity"/>
    <property type="evidence" value="ECO:0007669"/>
    <property type="project" value="InterPro"/>
</dbReference>
<keyword evidence="7" id="KW-0479">Metal-binding</keyword>
<evidence type="ECO:0000256" key="14">
    <source>
        <dbReference type="PIRSR" id="PIRSR604469-1"/>
    </source>
</evidence>
<dbReference type="SFLD" id="SFLDS00003">
    <property type="entry name" value="Haloacid_Dehalogenase"/>
    <property type="match status" value="1"/>
</dbReference>
<dbReference type="Pfam" id="PF00702">
    <property type="entry name" value="Hydrolase"/>
    <property type="match status" value="1"/>
</dbReference>
<organism evidence="16 18">
    <name type="scientific">Endobacter medicaginis</name>
    <dbReference type="NCBI Taxonomy" id="1181271"/>
    <lineage>
        <taxon>Bacteria</taxon>
        <taxon>Pseudomonadati</taxon>
        <taxon>Pseudomonadota</taxon>
        <taxon>Alphaproteobacteria</taxon>
        <taxon>Acetobacterales</taxon>
        <taxon>Acetobacteraceae</taxon>
        <taxon>Endobacter</taxon>
    </lineage>
</organism>
<evidence type="ECO:0000313" key="16">
    <source>
        <dbReference type="EMBL" id="NVN31065.1"/>
    </source>
</evidence>
<dbReference type="PANTHER" id="PTHR43344">
    <property type="entry name" value="PHOSPHOSERINE PHOSPHATASE"/>
    <property type="match status" value="1"/>
</dbReference>
<accession>A0A850NUF2</accession>
<proteinExistence type="inferred from homology"/>
<dbReference type="AlphaFoldDB" id="A0A850NUF2"/>
<evidence type="ECO:0000256" key="1">
    <source>
        <dbReference type="ARBA" id="ARBA00001946"/>
    </source>
</evidence>
<comment type="catalytic activity">
    <reaction evidence="13">
        <text>O-phospho-D-serine + H2O = D-serine + phosphate</text>
        <dbReference type="Rhea" id="RHEA:24873"/>
        <dbReference type="ChEBI" id="CHEBI:15377"/>
        <dbReference type="ChEBI" id="CHEBI:35247"/>
        <dbReference type="ChEBI" id="CHEBI:43474"/>
        <dbReference type="ChEBI" id="CHEBI:58680"/>
        <dbReference type="EC" id="3.1.3.3"/>
    </reaction>
</comment>
<evidence type="ECO:0000256" key="13">
    <source>
        <dbReference type="ARBA" id="ARBA00048523"/>
    </source>
</evidence>
<protein>
    <recommendedName>
        <fullName evidence="5">Phosphoserine phosphatase</fullName>
        <ecNumber evidence="4">3.1.3.3</ecNumber>
    </recommendedName>
    <alternativeName>
        <fullName evidence="11">O-phosphoserine phosphohydrolase</fullName>
    </alternativeName>
</protein>
<comment type="catalytic activity">
    <reaction evidence="12">
        <text>O-phospho-L-serine + H2O = L-serine + phosphate</text>
        <dbReference type="Rhea" id="RHEA:21208"/>
        <dbReference type="ChEBI" id="CHEBI:15377"/>
        <dbReference type="ChEBI" id="CHEBI:33384"/>
        <dbReference type="ChEBI" id="CHEBI:43474"/>
        <dbReference type="ChEBI" id="CHEBI:57524"/>
        <dbReference type="EC" id="3.1.3.3"/>
    </reaction>
</comment>
<dbReference type="GO" id="GO:0000287">
    <property type="term" value="F:magnesium ion binding"/>
    <property type="evidence" value="ECO:0007669"/>
    <property type="project" value="TreeGrafter"/>
</dbReference>
<evidence type="ECO:0000256" key="5">
    <source>
        <dbReference type="ARBA" id="ARBA00015196"/>
    </source>
</evidence>
<evidence type="ECO:0000256" key="6">
    <source>
        <dbReference type="ARBA" id="ARBA00022605"/>
    </source>
</evidence>
<name>A0A850NUF2_9PROT</name>
<keyword evidence="8 16" id="KW-0378">Hydrolase</keyword>
<feature type="active site" description="Proton donor" evidence="14">
    <location>
        <position position="97"/>
    </location>
</feature>
<dbReference type="RefSeq" id="WP_176625099.1">
    <property type="nucleotide sequence ID" value="NZ_JABXXQ010000276.1"/>
</dbReference>
<comment type="cofactor">
    <cofactor evidence="1">
        <name>Mg(2+)</name>
        <dbReference type="ChEBI" id="CHEBI:18420"/>
    </cofactor>
</comment>
<evidence type="ECO:0000256" key="11">
    <source>
        <dbReference type="ARBA" id="ARBA00031693"/>
    </source>
</evidence>
<dbReference type="EC" id="3.1.3.3" evidence="4"/>
<dbReference type="SUPFAM" id="SSF56784">
    <property type="entry name" value="HAD-like"/>
    <property type="match status" value="1"/>
</dbReference>
<dbReference type="NCBIfam" id="TIGR01488">
    <property type="entry name" value="HAD-SF-IB"/>
    <property type="match status" value="1"/>
</dbReference>
<dbReference type="UniPathway" id="UPA00135">
    <property type="reaction ID" value="UER00198"/>
</dbReference>
<comment type="pathway">
    <text evidence="2">Amino-acid biosynthesis; L-serine biosynthesis; L-serine from 3-phospho-D-glycerate: step 3/3.</text>
</comment>
<evidence type="ECO:0000313" key="15">
    <source>
        <dbReference type="EMBL" id="MBB3173063.1"/>
    </source>
</evidence>
<keyword evidence="10" id="KW-0718">Serine biosynthesis</keyword>
<dbReference type="GO" id="GO:0006564">
    <property type="term" value="P:L-serine biosynthetic process"/>
    <property type="evidence" value="ECO:0007669"/>
    <property type="project" value="UniProtKB-KW"/>
</dbReference>
<dbReference type="EMBL" id="JACHXV010000003">
    <property type="protein sequence ID" value="MBB3173063.1"/>
    <property type="molecule type" value="Genomic_DNA"/>
</dbReference>
<dbReference type="InterPro" id="IPR050582">
    <property type="entry name" value="HAD-like_SerB"/>
</dbReference>
<dbReference type="SFLD" id="SFLDG01137">
    <property type="entry name" value="C1.6.1:_Phosphoserine_Phosphat"/>
    <property type="match status" value="1"/>
</dbReference>
<dbReference type="SFLD" id="SFLDF00029">
    <property type="entry name" value="phosphoserine_phosphatase"/>
    <property type="match status" value="1"/>
</dbReference>
<dbReference type="EMBL" id="JABXXQ010000276">
    <property type="protein sequence ID" value="NVN31065.1"/>
    <property type="molecule type" value="Genomic_DNA"/>
</dbReference>
<reference evidence="16 18" key="1">
    <citation type="submission" date="2020-06" db="EMBL/GenBank/DDBJ databases">
        <title>Description of novel acetic acid bacteria.</title>
        <authorList>
            <person name="Sombolestani A."/>
        </authorList>
    </citation>
    <scope>NUCLEOTIDE SEQUENCE [LARGE SCALE GENOMIC DNA]</scope>
    <source>
        <strain evidence="16 18">LMG 26838</strain>
    </source>
</reference>
<keyword evidence="6" id="KW-0028">Amino-acid biosynthesis</keyword>
<dbReference type="InterPro" id="IPR023214">
    <property type="entry name" value="HAD_sf"/>
</dbReference>
<dbReference type="InterPro" id="IPR004469">
    <property type="entry name" value="PSP"/>
</dbReference>
<evidence type="ECO:0000313" key="17">
    <source>
        <dbReference type="Proteomes" id="UP000557688"/>
    </source>
</evidence>
<dbReference type="Proteomes" id="UP000565205">
    <property type="component" value="Unassembled WGS sequence"/>
</dbReference>
<dbReference type="SFLD" id="SFLDG01136">
    <property type="entry name" value="C1.6:_Phosphoserine_Phosphatas"/>
    <property type="match status" value="1"/>
</dbReference>
<dbReference type="NCBIfam" id="TIGR00338">
    <property type="entry name" value="serB"/>
    <property type="match status" value="1"/>
</dbReference>
<evidence type="ECO:0000256" key="7">
    <source>
        <dbReference type="ARBA" id="ARBA00022723"/>
    </source>
</evidence>
<comment type="caution">
    <text evidence="16">The sequence shown here is derived from an EMBL/GenBank/DDBJ whole genome shotgun (WGS) entry which is preliminary data.</text>
</comment>
<gene>
    <name evidence="16" type="primary">serB</name>
    <name evidence="15" type="ORF">FHR90_000881</name>
    <name evidence="16" type="ORF">HUK83_12060</name>
</gene>
<dbReference type="InterPro" id="IPR036412">
    <property type="entry name" value="HAD-like_sf"/>
</dbReference>
<dbReference type="Gene3D" id="3.40.50.1000">
    <property type="entry name" value="HAD superfamily/HAD-like"/>
    <property type="match status" value="1"/>
</dbReference>
<reference evidence="15 17" key="2">
    <citation type="submission" date="2020-08" db="EMBL/GenBank/DDBJ databases">
        <title>Genomic Encyclopedia of Type Strains, Phase III (KMG-III): the genomes of soil and plant-associated and newly described type strains.</title>
        <authorList>
            <person name="Whitman W."/>
        </authorList>
    </citation>
    <scope>NUCLEOTIDE SEQUENCE [LARGE SCALE GENOMIC DNA]</scope>
    <source>
        <strain evidence="15 17">CECT 8088</strain>
    </source>
</reference>
<dbReference type="Proteomes" id="UP000557688">
    <property type="component" value="Unassembled WGS sequence"/>
</dbReference>
<keyword evidence="9" id="KW-0460">Magnesium</keyword>
<feature type="active site" description="Nucleophile" evidence="14">
    <location>
        <position position="95"/>
    </location>
</feature>
<evidence type="ECO:0000256" key="8">
    <source>
        <dbReference type="ARBA" id="ARBA00022801"/>
    </source>
</evidence>
<evidence type="ECO:0000313" key="18">
    <source>
        <dbReference type="Proteomes" id="UP000565205"/>
    </source>
</evidence>
<keyword evidence="17" id="KW-1185">Reference proteome</keyword>
<dbReference type="PANTHER" id="PTHR43344:SF2">
    <property type="entry name" value="PHOSPHOSERINE PHOSPHATASE"/>
    <property type="match status" value="1"/>
</dbReference>
<comment type="similarity">
    <text evidence="3">Belongs to the HAD-like hydrolase superfamily. SerB family.</text>
</comment>
<sequence length="304" mass="32021">MSRRETSLTHVLTLVVAREGGSLTQPLLDAACDLLRAGAPQVLSPGEAADIPCRALDAGELDRLRTTLRELAGATPLDMVLTKARGRRKGLLVADMDSTIVTSETLDDLAAEAGLFEQVAAITKRSMNGEIDFAGALRERVGLLRGLELAALDRVWAHTRLTQGAKTLVATMRAHNALTALVSGGFTAFTARVAELCGFDLHRANVLHDDGAVLTGTVGEPILDRDAKLRTLEELTAQRRLKPAATLAVGDGANDLAMLGAAGLGIAFHAKPIVAAQIANRIDHADLRALLFAQGLASSAFAED</sequence>
<evidence type="ECO:0000256" key="10">
    <source>
        <dbReference type="ARBA" id="ARBA00023299"/>
    </source>
</evidence>
<dbReference type="GO" id="GO:0005737">
    <property type="term" value="C:cytoplasm"/>
    <property type="evidence" value="ECO:0007669"/>
    <property type="project" value="TreeGrafter"/>
</dbReference>